<feature type="compositionally biased region" description="Acidic residues" evidence="2">
    <location>
        <begin position="973"/>
        <end position="982"/>
    </location>
</feature>
<feature type="compositionally biased region" description="Polar residues" evidence="2">
    <location>
        <begin position="765"/>
        <end position="775"/>
    </location>
</feature>
<comment type="caution">
    <text evidence="4">The sequence shown here is derived from an EMBL/GenBank/DDBJ whole genome shotgun (WGS) entry which is preliminary data.</text>
</comment>
<reference evidence="4 5" key="1">
    <citation type="submission" date="2020-08" db="EMBL/GenBank/DDBJ databases">
        <title>Genomic Encyclopedia of Type Strains, Phase III (KMG-III): the genomes of soil and plant-associated and newly described type strains.</title>
        <authorList>
            <person name="Whitman W."/>
        </authorList>
    </citation>
    <scope>NUCLEOTIDE SEQUENCE [LARGE SCALE GENOMIC DNA]</scope>
    <source>
        <strain evidence="4 5">CECT 8075</strain>
    </source>
</reference>
<dbReference type="Proteomes" id="UP000536179">
    <property type="component" value="Unassembled WGS sequence"/>
</dbReference>
<proteinExistence type="predicted"/>
<dbReference type="EMBL" id="JACHXU010000012">
    <property type="protein sequence ID" value="MBB3207741.1"/>
    <property type="molecule type" value="Genomic_DNA"/>
</dbReference>
<feature type="region of interest" description="Disordered" evidence="2">
    <location>
        <begin position="746"/>
        <end position="1155"/>
    </location>
</feature>
<keyword evidence="5" id="KW-1185">Reference proteome</keyword>
<evidence type="ECO:0000313" key="5">
    <source>
        <dbReference type="Proteomes" id="UP000536179"/>
    </source>
</evidence>
<feature type="compositionally biased region" description="Polar residues" evidence="2">
    <location>
        <begin position="1048"/>
        <end position="1058"/>
    </location>
</feature>
<organism evidence="4 5">
    <name type="scientific">Aporhodopirellula rubra</name>
    <dbReference type="NCBI Taxonomy" id="980271"/>
    <lineage>
        <taxon>Bacteria</taxon>
        <taxon>Pseudomonadati</taxon>
        <taxon>Planctomycetota</taxon>
        <taxon>Planctomycetia</taxon>
        <taxon>Pirellulales</taxon>
        <taxon>Pirellulaceae</taxon>
        <taxon>Aporhodopirellula</taxon>
    </lineage>
</organism>
<feature type="compositionally biased region" description="Basic and acidic residues" evidence="2">
    <location>
        <begin position="1102"/>
        <end position="1112"/>
    </location>
</feature>
<evidence type="ECO:0000256" key="2">
    <source>
        <dbReference type="SAM" id="MobiDB-lite"/>
    </source>
</evidence>
<accession>A0A7W5H7A1</accession>
<feature type="transmembrane region" description="Helical" evidence="3">
    <location>
        <begin position="1358"/>
        <end position="1379"/>
    </location>
</feature>
<name>A0A7W5H7A1_9BACT</name>
<feature type="region of interest" description="Disordered" evidence="2">
    <location>
        <begin position="1179"/>
        <end position="1326"/>
    </location>
</feature>
<dbReference type="RefSeq" id="WP_315854591.1">
    <property type="nucleotide sequence ID" value="NZ_JACHXU010000012.1"/>
</dbReference>
<feature type="compositionally biased region" description="Polar residues" evidence="2">
    <location>
        <begin position="952"/>
        <end position="962"/>
    </location>
</feature>
<feature type="region of interest" description="Disordered" evidence="2">
    <location>
        <begin position="668"/>
        <end position="723"/>
    </location>
</feature>
<dbReference type="InterPro" id="IPR008984">
    <property type="entry name" value="SMAD_FHA_dom_sf"/>
</dbReference>
<feature type="compositionally biased region" description="Polar residues" evidence="2">
    <location>
        <begin position="1"/>
        <end position="14"/>
    </location>
</feature>
<dbReference type="Gene3D" id="2.60.200.20">
    <property type="match status" value="1"/>
</dbReference>
<sequence length="1433" mass="159719">MSTTAREQSLGNRNASDDQDQLDTDRWAQTPSTWRREPSIEFRVRSEGQPTRRLRLAGARYTLGNGVGCSIRLEDTSLRSLHAVLIRDHERILVRAYSVPIQINDVRVTEGMINVGDRLRLGSYEFELLENTPRPADAVSQAVAHGLVGFDGHTDSRGDDSSQDWSRSFHEEAKQWRALKQDVQRRDAWCKTRERELIEQQTTLEKQLQALQQREDELQTQESAALEVHEEFQRRYQDLLKHRDELQLQQDELATGREHLRLQQERLDGRDRLHRQQIERLLEEQDRFKRQETVNAQKIAESEERVRASRMQAEAATSAVEQMREKFASLNEQLVQLSQQQETLQQLEADRNREHQQRIEDLEFDRDEAFAQRDEIAEERDASREAQSKIESERKKLAVRCVELESIEEQLRSEIEEMQSEIARTRRDAESLDKDCELARRTISNLEDTIRENRERHEADRESWTAEVETLRTSLEELSLDLAGAQAQLSKLRDENDRLVDQLTGAHAERDEARAERETAMRECDIARGECDAAKIDCEAARRDLEAARTDVLRARQERDDAAAERNAVIAERDELLAFKERAGQDQKSAELSREQWARQEEQAERRYQEAQSHLADARQKCERAVRVRDEAETARLAAEAKLDAAMQDLQAMQAERDLAISEQEELRRQRDTALQDAKDTRELFDRSNRDHDDTLDRIEHLEQKTRDVIGGSGKSEVPSVAPKFGLVGSDIGSIANVDNDSAEAVELDLELEHDDAATVAEPSATASQSPSEAPQWQVEEPAEAALDSLAEVENAGAENVEADSIEPASLSLTADIPAEPETPTELENSVADFETQPETFEPSALSEPAATVTDETAENIADDPADNTPEDSVSASPAALWATETSESIDDQDVWPTYSSVEPEPSQSIVDETSAPMSLLTSSNDVAPEELPPTMPAIPTEEALTDDAPSAWQSTESSMITDETEPAYSEDVSGEAPEEESAWQTTNEPIADSEADEIAAQTVAEALPQWPDESQTYLLPQERSETAEQFDDSAVDAMESADAFDNSYDNEPPYTTSVDDHSAEASFASETVSEPAREWPTHDESSDSASEIPEGSLADQLMRDLGIEKKPSLAIDDESREPSIEDTSATAMWNGRNDWQKDECEEDAPANEIEQSFDQDAAAEANLSDLVHQTVVEKEAEAFMQDDEDGHESDEVASSYSESIEQYRDEREDVAELSTESNEPAAETVVASTSDESELEDDSIEAYMNRLLQRVQGEPAAPAASASKPAAKPVEKPAAPVSKADTHIGAEMDQSESFDKEQADAPETDPNAPLVPRSQAPERNSDLSAMRELANASARSAITRSNKTQSHTTRMQAMVKFGQAGIAMLCGLAAVVLVNLPMLKIIAAVAALIIAGICVKEGFSLLTDLNYRSQSGATPKATEEAAEAEELV</sequence>
<keyword evidence="3" id="KW-1133">Transmembrane helix</keyword>
<protein>
    <submittedName>
        <fullName evidence="4">Uncharacterized protein</fullName>
    </submittedName>
</protein>
<dbReference type="SUPFAM" id="SSF49879">
    <property type="entry name" value="SMAD/FHA domain"/>
    <property type="match status" value="1"/>
</dbReference>
<keyword evidence="3" id="KW-0812">Transmembrane</keyword>
<evidence type="ECO:0000256" key="1">
    <source>
        <dbReference type="SAM" id="Coils"/>
    </source>
</evidence>
<gene>
    <name evidence="4" type="ORF">FHS27_003568</name>
</gene>
<feature type="compositionally biased region" description="Acidic residues" evidence="2">
    <location>
        <begin position="1236"/>
        <end position="1245"/>
    </location>
</feature>
<feature type="coiled-coil region" evidence="1">
    <location>
        <begin position="194"/>
        <end position="249"/>
    </location>
</feature>
<dbReference type="CDD" id="cd00060">
    <property type="entry name" value="FHA"/>
    <property type="match status" value="1"/>
</dbReference>
<feature type="coiled-coil region" evidence="1">
    <location>
        <begin position="313"/>
        <end position="565"/>
    </location>
</feature>
<feature type="transmembrane region" description="Helical" evidence="3">
    <location>
        <begin position="1386"/>
        <end position="1407"/>
    </location>
</feature>
<feature type="region of interest" description="Disordered" evidence="2">
    <location>
        <begin position="1"/>
        <end position="29"/>
    </location>
</feature>
<evidence type="ECO:0000313" key="4">
    <source>
        <dbReference type="EMBL" id="MBB3207741.1"/>
    </source>
</evidence>
<feature type="compositionally biased region" description="Acidic residues" evidence="2">
    <location>
        <begin position="856"/>
        <end position="870"/>
    </location>
</feature>
<feature type="compositionally biased region" description="Basic and acidic residues" evidence="2">
    <location>
        <begin position="1076"/>
        <end position="1086"/>
    </location>
</feature>
<keyword evidence="1" id="KW-0175">Coiled coil</keyword>
<evidence type="ECO:0000256" key="3">
    <source>
        <dbReference type="SAM" id="Phobius"/>
    </source>
</evidence>
<keyword evidence="3" id="KW-0472">Membrane</keyword>
<feature type="compositionally biased region" description="Polar residues" evidence="2">
    <location>
        <begin position="898"/>
        <end position="926"/>
    </location>
</feature>
<feature type="compositionally biased region" description="Basic and acidic residues" evidence="2">
    <location>
        <begin position="668"/>
        <end position="708"/>
    </location>
</feature>
<feature type="compositionally biased region" description="Low complexity" evidence="2">
    <location>
        <begin position="1259"/>
        <end position="1284"/>
    </location>
</feature>